<dbReference type="InterPro" id="IPR046453">
    <property type="entry name" value="GpA_ATPase"/>
</dbReference>
<sequence length="694" mass="76386">MHKGLEAAARVSAHRHGDYRVGRAGLRASLLALFEGTLKFQDRMIGSVWAERYGWIPKGTGAEHGKVTLYGYQRGLVDVMCDPNIPLLTVLKAARVGYTRCATLAVGYHLHQDPTLCAIAQPTIPDAEDFGSGEIAPMLRDTPVLAPLLRPARKGEKQDNATYYQLSNGASVRVVGAASDDAFRRYSARFLFGDEIDGEGWTPGAKTQGDKLKLFWTRGETFWNRKQVRGSTPLMMETSRVWKLWLSSDQRRYFVPCPQCSDAAGHLDGWQYLDWGGPDLPHGLKWSTDAEGNLGKVWYVGTCGCVIEERHKAWMDANGEWRPTAKARTPGHVGMHLWTGMSLNPNAAWPVIVQEWLEAQADPATLVQPFVNLRLGRPYKATYGQELKVQAIADRAEPYPAEVPPGVLFLTVGVDVQSGTVNPRLEASVYGWGRGLEGWLIGHFVLPGDPAKPEVWNRLDALLKRPFRKPDGTTLDARAACIDSGGHHTQEVYAFCNRRRTRRVWAIKGRSETNGQRGKVWPRKPSSKLGSVWYMIGGNAARDWAYTSLAVEKPGPRRVHFPMAVPPDARELDEEFFAQLTRERLIVPKGRQHTVWEKPKAPHEAGVCFVYAYAAVCGLQALSGTYVRLGEAEAEEPDAEAAAAAETAAALPAPAPETNAIAAAIARAKRMTQPAAPAQPAAAPTAFDKGELYL</sequence>
<feature type="domain" description="Terminase large subunit GpA endonuclease" evidence="3">
    <location>
        <begin position="332"/>
        <end position="618"/>
    </location>
</feature>
<evidence type="ECO:0000256" key="1">
    <source>
        <dbReference type="SAM" id="MobiDB-lite"/>
    </source>
</evidence>
<feature type="compositionally biased region" description="Low complexity" evidence="1">
    <location>
        <begin position="673"/>
        <end position="686"/>
    </location>
</feature>
<dbReference type="InterPro" id="IPR027417">
    <property type="entry name" value="P-loop_NTPase"/>
</dbReference>
<dbReference type="Pfam" id="PF20454">
    <property type="entry name" value="GpA_nuclease"/>
    <property type="match status" value="1"/>
</dbReference>
<keyword evidence="5" id="KW-1185">Reference proteome</keyword>
<organism evidence="4 5">
    <name type="scientific">Azospirillum doebereinerae</name>
    <dbReference type="NCBI Taxonomy" id="92933"/>
    <lineage>
        <taxon>Bacteria</taxon>
        <taxon>Pseudomonadati</taxon>
        <taxon>Pseudomonadota</taxon>
        <taxon>Alphaproteobacteria</taxon>
        <taxon>Rhodospirillales</taxon>
        <taxon>Azospirillaceae</taxon>
        <taxon>Azospirillum</taxon>
    </lineage>
</organism>
<name>A0A3S0V377_9PROT</name>
<dbReference type="InterPro" id="IPR046454">
    <property type="entry name" value="GpA_endonuclease"/>
</dbReference>
<accession>A0A3S0V377</accession>
<evidence type="ECO:0000313" key="5">
    <source>
        <dbReference type="Proteomes" id="UP000280346"/>
    </source>
</evidence>
<dbReference type="HAMAP" id="MF_04144">
    <property type="entry name" value="TERL_LAMBDA"/>
    <property type="match status" value="1"/>
</dbReference>
<dbReference type="GO" id="GO:0004519">
    <property type="term" value="F:endonuclease activity"/>
    <property type="evidence" value="ECO:0007669"/>
    <property type="project" value="InterPro"/>
</dbReference>
<evidence type="ECO:0000313" key="4">
    <source>
        <dbReference type="EMBL" id="RUQ63994.1"/>
    </source>
</evidence>
<protein>
    <submittedName>
        <fullName evidence="4">Terminase</fullName>
    </submittedName>
</protein>
<dbReference type="AlphaFoldDB" id="A0A3S0V377"/>
<dbReference type="InterPro" id="IPR008866">
    <property type="entry name" value="Phage_lambda_GpA-like"/>
</dbReference>
<dbReference type="Proteomes" id="UP000280346">
    <property type="component" value="Unassembled WGS sequence"/>
</dbReference>
<gene>
    <name evidence="4" type="ORF">EJ913_27100</name>
</gene>
<evidence type="ECO:0000259" key="2">
    <source>
        <dbReference type="Pfam" id="PF05876"/>
    </source>
</evidence>
<dbReference type="Pfam" id="PF05876">
    <property type="entry name" value="GpA_ATPase"/>
    <property type="match status" value="1"/>
</dbReference>
<dbReference type="EMBL" id="RZIJ01000031">
    <property type="protein sequence ID" value="RUQ63994.1"/>
    <property type="molecule type" value="Genomic_DNA"/>
</dbReference>
<feature type="domain" description="Phage terminase large subunit GpA ATPase" evidence="2">
    <location>
        <begin position="64"/>
        <end position="321"/>
    </location>
</feature>
<evidence type="ECO:0000259" key="3">
    <source>
        <dbReference type="Pfam" id="PF20454"/>
    </source>
</evidence>
<dbReference type="GO" id="GO:0005524">
    <property type="term" value="F:ATP binding"/>
    <property type="evidence" value="ECO:0007669"/>
    <property type="project" value="InterPro"/>
</dbReference>
<reference evidence="4 5" key="1">
    <citation type="submission" date="2018-12" db="EMBL/GenBank/DDBJ databases">
        <authorList>
            <person name="Yang Y."/>
        </authorList>
    </citation>
    <scope>NUCLEOTIDE SEQUENCE [LARGE SCALE GENOMIC DNA]</scope>
    <source>
        <strain evidence="4 5">GSF71</strain>
    </source>
</reference>
<dbReference type="OrthoDB" id="5181253at2"/>
<proteinExistence type="inferred from homology"/>
<dbReference type="RefSeq" id="WP_127003825.1">
    <property type="nucleotide sequence ID" value="NZ_JBNPXW010000008.1"/>
</dbReference>
<feature type="region of interest" description="Disordered" evidence="1">
    <location>
        <begin position="673"/>
        <end position="694"/>
    </location>
</feature>
<comment type="caution">
    <text evidence="4">The sequence shown here is derived from an EMBL/GenBank/DDBJ whole genome shotgun (WGS) entry which is preliminary data.</text>
</comment>
<dbReference type="Gene3D" id="3.40.50.300">
    <property type="entry name" value="P-loop containing nucleotide triphosphate hydrolases"/>
    <property type="match status" value="1"/>
</dbReference>
<dbReference type="GO" id="GO:0016887">
    <property type="term" value="F:ATP hydrolysis activity"/>
    <property type="evidence" value="ECO:0007669"/>
    <property type="project" value="InterPro"/>
</dbReference>